<dbReference type="OrthoDB" id="1730117at2759"/>
<dbReference type="GO" id="GO:0005886">
    <property type="term" value="C:plasma membrane"/>
    <property type="evidence" value="ECO:0007669"/>
    <property type="project" value="TreeGrafter"/>
</dbReference>
<feature type="transmembrane region" description="Helical" evidence="3">
    <location>
        <begin position="196"/>
        <end position="217"/>
    </location>
</feature>
<reference evidence="4 5" key="1">
    <citation type="submission" date="2019-08" db="EMBL/GenBank/DDBJ databases">
        <authorList>
            <person name="Alioto T."/>
            <person name="Alioto T."/>
            <person name="Gomez Garrido J."/>
        </authorList>
    </citation>
    <scope>NUCLEOTIDE SEQUENCE [LARGE SCALE GENOMIC DNA]</scope>
</reference>
<protein>
    <submittedName>
        <fullName evidence="4">Major facilitator superfamily domain</fullName>
    </submittedName>
</protein>
<feature type="transmembrane region" description="Helical" evidence="3">
    <location>
        <begin position="393"/>
        <end position="414"/>
    </location>
</feature>
<dbReference type="AlphaFoldDB" id="A0A5E4MTK9"/>
<comment type="similarity">
    <text evidence="1">Belongs to the major facilitator superfamily.</text>
</comment>
<keyword evidence="3" id="KW-0812">Transmembrane</keyword>
<feature type="transmembrane region" description="Helical" evidence="3">
    <location>
        <begin position="62"/>
        <end position="85"/>
    </location>
</feature>
<feature type="transmembrane region" description="Helical" evidence="3">
    <location>
        <begin position="237"/>
        <end position="259"/>
    </location>
</feature>
<sequence length="501" mass="55071">MIPATADHHRWRPANVEGEYERLPSDEDDGRSSAIDGYDADGDDDVECREKRSRRPVGTRQTVVYGLGHVFNDFTASIWFSYTMVFMQDVVGVAPTVAGFLLFFGQTVDAISTPFVGVLVDKFGQKKTWMLLGTAMEAVSFPLIYNVWNQSAAVTAMIYIGSILIFQLGWALVQISHLSLIPELSGLSWERGKLTSIRYAFTVSTNILMFIIAWFVFRGVRKNGAGSLIGPNDAGKFQILALISAAVGMFSTLVFHALLKRPRRNTVTATCNRKLTYLQNQAASFDKIRKFCKSVHLYQVAVVFTACKLLINIALVYIPLFINESAIGESGTIASVPLMVYVSSLVTSVTVEYIKPYFKSGKMLFALGSIVSISGSLLVFFNPDNELTYHYLYLAAVCFGSGSAITSVLSLSVTANLIGNDTDCGAFIYSSVTFSDKLINGLAIIGIEFMKCTNLELCSHYYRDVLSFSSGSLALIGLLVFLTIPDILIKMSNNLSSHVDF</sequence>
<dbReference type="Pfam" id="PF13347">
    <property type="entry name" value="MFS_2"/>
    <property type="match status" value="1"/>
</dbReference>
<evidence type="ECO:0000256" key="2">
    <source>
        <dbReference type="SAM" id="MobiDB-lite"/>
    </source>
</evidence>
<name>A0A5E4MTK9_9HEMI</name>
<feature type="transmembrane region" description="Helical" evidence="3">
    <location>
        <begin position="332"/>
        <end position="351"/>
    </location>
</feature>
<dbReference type="EMBL" id="CABPRJ010001427">
    <property type="protein sequence ID" value="VVC35568.1"/>
    <property type="molecule type" value="Genomic_DNA"/>
</dbReference>
<evidence type="ECO:0000256" key="3">
    <source>
        <dbReference type="SAM" id="Phobius"/>
    </source>
</evidence>
<dbReference type="PANTHER" id="PTHR11328">
    <property type="entry name" value="MAJOR FACILITATOR SUPERFAMILY DOMAIN-CONTAINING PROTEIN"/>
    <property type="match status" value="1"/>
</dbReference>
<feature type="transmembrane region" description="Helical" evidence="3">
    <location>
        <begin position="467"/>
        <end position="489"/>
    </location>
</feature>
<keyword evidence="3" id="KW-0472">Membrane</keyword>
<feature type="transmembrane region" description="Helical" evidence="3">
    <location>
        <begin position="363"/>
        <end position="381"/>
    </location>
</feature>
<dbReference type="GO" id="GO:0015293">
    <property type="term" value="F:symporter activity"/>
    <property type="evidence" value="ECO:0007669"/>
    <property type="project" value="InterPro"/>
</dbReference>
<accession>A0A5E4MTK9</accession>
<feature type="transmembrane region" description="Helical" evidence="3">
    <location>
        <begin position="297"/>
        <end position="320"/>
    </location>
</feature>
<dbReference type="PANTHER" id="PTHR11328:SF49">
    <property type="entry name" value="MAJOR FACILITATOR SUPERFAMILY DOMAIN-CONTAINING PROTEIN 12-LIKE PROTEIN"/>
    <property type="match status" value="1"/>
</dbReference>
<proteinExistence type="inferred from homology"/>
<dbReference type="InterPro" id="IPR036259">
    <property type="entry name" value="MFS_trans_sf"/>
</dbReference>
<dbReference type="GO" id="GO:0008643">
    <property type="term" value="P:carbohydrate transport"/>
    <property type="evidence" value="ECO:0007669"/>
    <property type="project" value="InterPro"/>
</dbReference>
<organism evidence="4 5">
    <name type="scientific">Cinara cedri</name>
    <dbReference type="NCBI Taxonomy" id="506608"/>
    <lineage>
        <taxon>Eukaryota</taxon>
        <taxon>Metazoa</taxon>
        <taxon>Ecdysozoa</taxon>
        <taxon>Arthropoda</taxon>
        <taxon>Hexapoda</taxon>
        <taxon>Insecta</taxon>
        <taxon>Pterygota</taxon>
        <taxon>Neoptera</taxon>
        <taxon>Paraneoptera</taxon>
        <taxon>Hemiptera</taxon>
        <taxon>Sternorrhyncha</taxon>
        <taxon>Aphidomorpha</taxon>
        <taxon>Aphidoidea</taxon>
        <taxon>Aphididae</taxon>
        <taxon>Lachninae</taxon>
        <taxon>Cinara</taxon>
    </lineage>
</organism>
<dbReference type="Proteomes" id="UP000325440">
    <property type="component" value="Unassembled WGS sequence"/>
</dbReference>
<dbReference type="InterPro" id="IPR039672">
    <property type="entry name" value="MFS_2"/>
</dbReference>
<feature type="transmembrane region" description="Helical" evidence="3">
    <location>
        <begin position="154"/>
        <end position="175"/>
    </location>
</feature>
<feature type="region of interest" description="Disordered" evidence="2">
    <location>
        <begin position="1"/>
        <end position="53"/>
    </location>
</feature>
<dbReference type="SUPFAM" id="SSF103473">
    <property type="entry name" value="MFS general substrate transporter"/>
    <property type="match status" value="1"/>
</dbReference>
<dbReference type="Gene3D" id="1.20.1250.20">
    <property type="entry name" value="MFS general substrate transporter like domains"/>
    <property type="match status" value="1"/>
</dbReference>
<gene>
    <name evidence="4" type="ORF">CINCED_3A011577</name>
</gene>
<evidence type="ECO:0000313" key="5">
    <source>
        <dbReference type="Proteomes" id="UP000325440"/>
    </source>
</evidence>
<feature type="compositionally biased region" description="Acidic residues" evidence="2">
    <location>
        <begin position="38"/>
        <end position="47"/>
    </location>
</feature>
<feature type="transmembrane region" description="Helical" evidence="3">
    <location>
        <begin position="129"/>
        <end position="148"/>
    </location>
</feature>
<evidence type="ECO:0000313" key="4">
    <source>
        <dbReference type="EMBL" id="VVC35568.1"/>
    </source>
</evidence>
<feature type="transmembrane region" description="Helical" evidence="3">
    <location>
        <begin position="97"/>
        <end position="120"/>
    </location>
</feature>
<keyword evidence="3" id="KW-1133">Transmembrane helix</keyword>
<keyword evidence="5" id="KW-1185">Reference proteome</keyword>
<evidence type="ECO:0000256" key="1">
    <source>
        <dbReference type="ARBA" id="ARBA00008335"/>
    </source>
</evidence>